<reference evidence="13" key="1">
    <citation type="submission" date="2010-07" db="EMBL/GenBank/DDBJ databases">
        <title>The complete genome of Methanosalsum zhilinae DSM 4017.</title>
        <authorList>
            <consortium name="US DOE Joint Genome Institute (JGI-PGF)"/>
            <person name="Lucas S."/>
            <person name="Copeland A."/>
            <person name="Lapidus A."/>
            <person name="Glavina del Rio T."/>
            <person name="Dalin E."/>
            <person name="Tice H."/>
            <person name="Bruce D."/>
            <person name="Goodwin L."/>
            <person name="Pitluck S."/>
            <person name="Kyrpides N."/>
            <person name="Mavromatis K."/>
            <person name="Ovchinnikova G."/>
            <person name="Daligault H."/>
            <person name="Detter J.C."/>
            <person name="Han C."/>
            <person name="Tapia R."/>
            <person name="Larimer F."/>
            <person name="Land M."/>
            <person name="Hauser L."/>
            <person name="Markowitz V."/>
            <person name="Cheng J.-F."/>
            <person name="Hugenholtz P."/>
            <person name="Woyke T."/>
            <person name="Wu D."/>
            <person name="Spring S."/>
            <person name="Schueler E."/>
            <person name="Brambilla E."/>
            <person name="Klenk H.-P."/>
            <person name="Eisen J.A."/>
        </authorList>
    </citation>
    <scope>NUCLEOTIDE SEQUENCE</scope>
    <source>
        <strain evidence="13">DSM 4017</strain>
    </source>
</reference>
<keyword evidence="7 11" id="KW-0594">Phospholipid biosynthesis</keyword>
<keyword evidence="2 11" id="KW-0444">Lipid biosynthesis</keyword>
<dbReference type="GO" id="GO:0005886">
    <property type="term" value="C:plasma membrane"/>
    <property type="evidence" value="ECO:0007669"/>
    <property type="project" value="UniProtKB-SubCell"/>
</dbReference>
<evidence type="ECO:0000256" key="8">
    <source>
        <dbReference type="ARBA" id="ARBA00023239"/>
    </source>
</evidence>
<keyword evidence="9 11" id="KW-1208">Phospholipid metabolism</keyword>
<keyword evidence="5 11" id="KW-0472">Membrane</keyword>
<evidence type="ECO:0000256" key="12">
    <source>
        <dbReference type="SAM" id="Phobius"/>
    </source>
</evidence>
<comment type="subcellular location">
    <subcellularLocation>
        <location evidence="11">Cell membrane</location>
        <topology evidence="11">Peripheral membrane protein</topology>
    </subcellularLocation>
</comment>
<keyword evidence="8 11" id="KW-0456">Lyase</keyword>
<evidence type="ECO:0000256" key="2">
    <source>
        <dbReference type="ARBA" id="ARBA00022516"/>
    </source>
</evidence>
<dbReference type="AlphaFoldDB" id="F7XPZ1"/>
<feature type="transmembrane region" description="Helical" evidence="12">
    <location>
        <begin position="31"/>
        <end position="50"/>
    </location>
</feature>
<evidence type="ECO:0000256" key="10">
    <source>
        <dbReference type="ARBA" id="ARBA00023317"/>
    </source>
</evidence>
<dbReference type="GeneID" id="10823322"/>
<keyword evidence="12" id="KW-0812">Transmembrane</keyword>
<dbReference type="Pfam" id="PF02666">
    <property type="entry name" value="PS_Dcarbxylase"/>
    <property type="match status" value="1"/>
</dbReference>
<evidence type="ECO:0000256" key="3">
    <source>
        <dbReference type="ARBA" id="ARBA00022793"/>
    </source>
</evidence>
<dbReference type="InterPro" id="IPR003817">
    <property type="entry name" value="PS_Dcarbxylase"/>
</dbReference>
<comment type="cofactor">
    <cofactor evidence="11">
        <name>pyruvate</name>
        <dbReference type="ChEBI" id="CHEBI:15361"/>
    </cofactor>
    <text evidence="11">Binds 1 pyruvoyl group covalently per subunit.</text>
</comment>
<dbReference type="EMBL" id="CP002101">
    <property type="protein sequence ID" value="AEH61517.1"/>
    <property type="molecule type" value="Genomic_DNA"/>
</dbReference>
<dbReference type="OrthoDB" id="50255at2157"/>
<feature type="site" description="Cleavage (non-hydrolytic); by autocatalysis" evidence="11">
    <location>
        <begin position="170"/>
        <end position="171"/>
    </location>
</feature>
<keyword evidence="3 11" id="KW-0210">Decarboxylase</keyword>
<dbReference type="STRING" id="679901.Mzhil_1682"/>
<evidence type="ECO:0000256" key="6">
    <source>
        <dbReference type="ARBA" id="ARBA00023145"/>
    </source>
</evidence>
<dbReference type="EC" id="4.1.1.-" evidence="11"/>
<evidence type="ECO:0000313" key="14">
    <source>
        <dbReference type="Proteomes" id="UP000006622"/>
    </source>
</evidence>
<sequence precursor="true">MVARGSFSWIAAAVTITAAVAIIAYTTQMSAAKYATASSLSATAFFLWFFRDPKRRTRICNNCLIAPADGRIIDIRNRKICIFMNIHNVHVNRVPISGRVVNIEYKKGGYLPAFCKDSERNERCEITLETPHGEITVTQIAGTLVRRIVSYVQIDDKVIQGQKIGMIKFGSRVDVTVPESLTITCKKGDRVIAGETVIAKMQGVNRGN</sequence>
<dbReference type="InterPro" id="IPR033175">
    <property type="entry name" value="PSD-A"/>
</dbReference>
<organism evidence="13 14">
    <name type="scientific">Methanosalsum zhilinae (strain DSM 4017 / NBRC 107636 / OCM 62 / WeN5)</name>
    <name type="common">Methanohalophilus zhilinae</name>
    <dbReference type="NCBI Taxonomy" id="679901"/>
    <lineage>
        <taxon>Archaea</taxon>
        <taxon>Methanobacteriati</taxon>
        <taxon>Methanobacteriota</taxon>
        <taxon>Stenosarchaea group</taxon>
        <taxon>Methanomicrobia</taxon>
        <taxon>Methanosarcinales</taxon>
        <taxon>Methanosarcinaceae</taxon>
        <taxon>Methanosalsum</taxon>
    </lineage>
</organism>
<dbReference type="Proteomes" id="UP000006622">
    <property type="component" value="Chromosome"/>
</dbReference>
<name>F7XPZ1_METZD</name>
<evidence type="ECO:0000256" key="1">
    <source>
        <dbReference type="ARBA" id="ARBA00022475"/>
    </source>
</evidence>
<dbReference type="PANTHER" id="PTHR35809:SF1">
    <property type="entry name" value="ARCHAETIDYLSERINE DECARBOXYLASE PROENZYME-RELATED"/>
    <property type="match status" value="1"/>
</dbReference>
<dbReference type="HOGENOM" id="CLU_072492_1_0_2"/>
<evidence type="ECO:0000256" key="11">
    <source>
        <dbReference type="HAMAP-Rule" id="MF_00664"/>
    </source>
</evidence>
<evidence type="ECO:0000256" key="9">
    <source>
        <dbReference type="ARBA" id="ARBA00023264"/>
    </source>
</evidence>
<comment type="subunit">
    <text evidence="11">Heterodimer of a large membrane-associated beta subunit and a small pyruvoyl-containing alpha subunit.</text>
</comment>
<comment type="similarity">
    <text evidence="11">Belongs to the phosphatidylserine decarboxylase family. PSD-A subfamily.</text>
</comment>
<dbReference type="KEGG" id="mzh:Mzhil_1682"/>
<feature type="chain" id="PRO_5023481024" description="Archaetidylserine decarboxylase beta chain" evidence="11">
    <location>
        <begin position="1"/>
        <end position="170"/>
    </location>
</feature>
<dbReference type="PANTHER" id="PTHR35809">
    <property type="entry name" value="ARCHAETIDYLSERINE DECARBOXYLASE PROENZYME-RELATED"/>
    <property type="match status" value="1"/>
</dbReference>
<keyword evidence="1 11" id="KW-1003">Cell membrane</keyword>
<keyword evidence="14" id="KW-1185">Reference proteome</keyword>
<gene>
    <name evidence="11" type="primary">asd</name>
    <name evidence="13" type="ordered locus">Mzhil_1682</name>
</gene>
<evidence type="ECO:0000256" key="7">
    <source>
        <dbReference type="ARBA" id="ARBA00023209"/>
    </source>
</evidence>
<keyword evidence="6 11" id="KW-0865">Zymogen</keyword>
<evidence type="ECO:0000256" key="5">
    <source>
        <dbReference type="ARBA" id="ARBA00023136"/>
    </source>
</evidence>
<feature type="chain" id="PRO_5023481025" description="Archaetidylserine decarboxylase alpha chain" evidence="11">
    <location>
        <begin position="171"/>
        <end position="208"/>
    </location>
</feature>
<evidence type="ECO:0000256" key="4">
    <source>
        <dbReference type="ARBA" id="ARBA00023098"/>
    </source>
</evidence>
<evidence type="ECO:0000313" key="13">
    <source>
        <dbReference type="EMBL" id="AEH61517.1"/>
    </source>
</evidence>
<feature type="transmembrane region" description="Helical" evidence="12">
    <location>
        <begin position="7"/>
        <end position="25"/>
    </location>
</feature>
<dbReference type="HAMAP" id="MF_00664">
    <property type="entry name" value="PS_decarb_PSD_A"/>
    <property type="match status" value="1"/>
</dbReference>
<comment type="PTM">
    <text evidence="11">Is synthesized initially as an inactive proenzyme. Formation of the active enzyme involves a self-maturation process in which the active site pyruvoyl group is generated from an internal serine residue via an autocatalytic post-translational modification. Two non-identical subunits are generated from the proenzyme in this reaction, and the pyruvate is formed at the N-terminus of the alpha chain, which is derived from the carboxyl end of the proenzyme. The post-translation cleavage follows an unusual pathway, termed non-hydrolytic serinolysis, in which the side chain hydroxyl group of the serine supplies its oxygen atom to form the C-terminus of the beta chain, while the remainder of the serine residue undergoes an oxidative deamination to produce ammonia and the pyruvoyl prosthetic group on the alpha chain.</text>
</comment>
<feature type="modified residue" description="Pyruvic acid (Ser); by autocatalysis" evidence="11">
    <location>
        <position position="171"/>
    </location>
</feature>
<dbReference type="GO" id="GO:0008654">
    <property type="term" value="P:phospholipid biosynthetic process"/>
    <property type="evidence" value="ECO:0007669"/>
    <property type="project" value="UniProtKB-UniRule"/>
</dbReference>
<dbReference type="RefSeq" id="WP_013898953.1">
    <property type="nucleotide sequence ID" value="NC_015676.1"/>
</dbReference>
<dbReference type="GO" id="GO:0004609">
    <property type="term" value="F:phosphatidylserine decarboxylase activity"/>
    <property type="evidence" value="ECO:0007669"/>
    <property type="project" value="InterPro"/>
</dbReference>
<comment type="catalytic activity">
    <reaction evidence="11">
        <text>archaetidylserine + H(+) = archaetidylethanolamine + CO2</text>
        <dbReference type="Rhea" id="RHEA:51488"/>
        <dbReference type="ChEBI" id="CHEBI:15378"/>
        <dbReference type="ChEBI" id="CHEBI:16526"/>
        <dbReference type="ChEBI" id="CHEBI:71517"/>
        <dbReference type="ChEBI" id="CHEBI:134176"/>
    </reaction>
</comment>
<keyword evidence="4 11" id="KW-0443">Lipid metabolism</keyword>
<proteinExistence type="inferred from homology"/>
<keyword evidence="12" id="KW-1133">Transmembrane helix</keyword>
<keyword evidence="10 11" id="KW-0670">Pyruvate</keyword>
<accession>F7XPZ1</accession>
<comment type="function">
    <text evidence="11">Catalyzes the formation of archaetidylethanolamine (PtdEtn) from archaetidylserine (PtdSer).</text>
</comment>
<feature type="active site" description="Schiff-base intermediate with substrate; via pyruvic acid" evidence="11">
    <location>
        <position position="171"/>
    </location>
</feature>
<protein>
    <recommendedName>
        <fullName evidence="11">Putative archaetidylserine decarboxylase proenzyme</fullName>
        <ecNumber evidence="11">4.1.1.-</ecNumber>
    </recommendedName>
    <component>
        <recommendedName>
            <fullName evidence="11">Archaetidylserine decarboxylase alpha chain</fullName>
        </recommendedName>
    </component>
    <component>
        <recommendedName>
            <fullName evidence="11">Archaetidylserine decarboxylase beta chain</fullName>
        </recommendedName>
    </component>
</protein>
<dbReference type="NCBIfam" id="NF003685">
    <property type="entry name" value="PRK05305.2-5"/>
    <property type="match status" value="1"/>
</dbReference>